<gene>
    <name evidence="1" type="ORF">P4O66_002649</name>
</gene>
<dbReference type="EMBL" id="JAROKS010000022">
    <property type="protein sequence ID" value="KAK1788572.1"/>
    <property type="molecule type" value="Genomic_DNA"/>
</dbReference>
<comment type="caution">
    <text evidence="1">The sequence shown here is derived from an EMBL/GenBank/DDBJ whole genome shotgun (WGS) entry which is preliminary data.</text>
</comment>
<accession>A0AAD8YX04</accession>
<keyword evidence="2" id="KW-1185">Reference proteome</keyword>
<name>A0AAD8YX04_9TELE</name>
<sequence>MPRWRLEVINSFTLETSLCGSTMGQSWSSLQDGQGQAFKHASAAQFPSRPKHCLTNPTQLPGLSHLNTGDKTSGRLSLVQCEQVKGMPSCTK</sequence>
<dbReference type="Proteomes" id="UP001239994">
    <property type="component" value="Unassembled WGS sequence"/>
</dbReference>
<proteinExistence type="predicted"/>
<evidence type="ECO:0000313" key="1">
    <source>
        <dbReference type="EMBL" id="KAK1788572.1"/>
    </source>
</evidence>
<organism evidence="1 2">
    <name type="scientific">Electrophorus voltai</name>
    <dbReference type="NCBI Taxonomy" id="2609070"/>
    <lineage>
        <taxon>Eukaryota</taxon>
        <taxon>Metazoa</taxon>
        <taxon>Chordata</taxon>
        <taxon>Craniata</taxon>
        <taxon>Vertebrata</taxon>
        <taxon>Euteleostomi</taxon>
        <taxon>Actinopterygii</taxon>
        <taxon>Neopterygii</taxon>
        <taxon>Teleostei</taxon>
        <taxon>Ostariophysi</taxon>
        <taxon>Gymnotiformes</taxon>
        <taxon>Gymnotoidei</taxon>
        <taxon>Gymnotidae</taxon>
        <taxon>Electrophorus</taxon>
    </lineage>
</organism>
<evidence type="ECO:0000313" key="2">
    <source>
        <dbReference type="Proteomes" id="UP001239994"/>
    </source>
</evidence>
<reference evidence="1" key="1">
    <citation type="submission" date="2023-03" db="EMBL/GenBank/DDBJ databases">
        <title>Electrophorus voltai genome.</title>
        <authorList>
            <person name="Bian C."/>
        </authorList>
    </citation>
    <scope>NUCLEOTIDE SEQUENCE</scope>
    <source>
        <strain evidence="1">CB-2022</strain>
        <tissue evidence="1">Muscle</tissue>
    </source>
</reference>
<protein>
    <submittedName>
        <fullName evidence="1">Uncharacterized protein</fullName>
    </submittedName>
</protein>
<dbReference type="AlphaFoldDB" id="A0AAD8YX04"/>